<evidence type="ECO:0000256" key="1">
    <source>
        <dbReference type="PROSITE-ProRule" id="PRU00339"/>
    </source>
</evidence>
<evidence type="ECO:0000256" key="3">
    <source>
        <dbReference type="SAM" id="SignalP"/>
    </source>
</evidence>
<dbReference type="SUPFAM" id="SSF48452">
    <property type="entry name" value="TPR-like"/>
    <property type="match status" value="1"/>
</dbReference>
<feature type="signal peptide" evidence="3">
    <location>
        <begin position="1"/>
        <end position="17"/>
    </location>
</feature>
<dbReference type="SMART" id="SM00028">
    <property type="entry name" value="TPR"/>
    <property type="match status" value="1"/>
</dbReference>
<organism evidence="4 5">
    <name type="scientific">Gilvimarinus gilvus</name>
    <dbReference type="NCBI Taxonomy" id="3058038"/>
    <lineage>
        <taxon>Bacteria</taxon>
        <taxon>Pseudomonadati</taxon>
        <taxon>Pseudomonadota</taxon>
        <taxon>Gammaproteobacteria</taxon>
        <taxon>Cellvibrionales</taxon>
        <taxon>Cellvibrionaceae</taxon>
        <taxon>Gilvimarinus</taxon>
    </lineage>
</organism>
<feature type="repeat" description="TPR" evidence="1">
    <location>
        <begin position="61"/>
        <end position="94"/>
    </location>
</feature>
<dbReference type="InterPro" id="IPR019734">
    <property type="entry name" value="TPR_rpt"/>
</dbReference>
<dbReference type="PROSITE" id="PS50005">
    <property type="entry name" value="TPR"/>
    <property type="match status" value="1"/>
</dbReference>
<keyword evidence="5" id="KW-1185">Reference proteome</keyword>
<dbReference type="InterPro" id="IPR011990">
    <property type="entry name" value="TPR-like_helical_dom_sf"/>
</dbReference>
<feature type="chain" id="PRO_5045647208" evidence="3">
    <location>
        <begin position="18"/>
        <end position="169"/>
    </location>
</feature>
<protein>
    <submittedName>
        <fullName evidence="4">Tetratricopeptide repeat protein</fullName>
    </submittedName>
</protein>
<gene>
    <name evidence="4" type="ORF">SCD92_10275</name>
</gene>
<dbReference type="EMBL" id="JAXAFO010000015">
    <property type="protein sequence ID" value="MDX6849745.1"/>
    <property type="molecule type" value="Genomic_DNA"/>
</dbReference>
<feature type="region of interest" description="Disordered" evidence="2">
    <location>
        <begin position="145"/>
        <end position="169"/>
    </location>
</feature>
<proteinExistence type="predicted"/>
<dbReference type="Proteomes" id="UP001273505">
    <property type="component" value="Unassembled WGS sequence"/>
</dbReference>
<dbReference type="PROSITE" id="PS50293">
    <property type="entry name" value="TPR_REGION"/>
    <property type="match status" value="1"/>
</dbReference>
<comment type="caution">
    <text evidence="4">The sequence shown here is derived from an EMBL/GenBank/DDBJ whole genome shotgun (WGS) entry which is preliminary data.</text>
</comment>
<dbReference type="Gene3D" id="1.25.40.10">
    <property type="entry name" value="Tetratricopeptide repeat domain"/>
    <property type="match status" value="1"/>
</dbReference>
<accession>A0ABU4RXV8</accession>
<dbReference type="Pfam" id="PF00515">
    <property type="entry name" value="TPR_1"/>
    <property type="match status" value="1"/>
</dbReference>
<keyword evidence="3" id="KW-0732">Signal</keyword>
<evidence type="ECO:0000313" key="4">
    <source>
        <dbReference type="EMBL" id="MDX6849745.1"/>
    </source>
</evidence>
<evidence type="ECO:0000256" key="2">
    <source>
        <dbReference type="SAM" id="MobiDB-lite"/>
    </source>
</evidence>
<keyword evidence="1" id="KW-0802">TPR repeat</keyword>
<name>A0ABU4RXV8_9GAMM</name>
<evidence type="ECO:0000313" key="5">
    <source>
        <dbReference type="Proteomes" id="UP001273505"/>
    </source>
</evidence>
<dbReference type="RefSeq" id="WP_302722455.1">
    <property type="nucleotide sequence ID" value="NZ_JAULRU010000548.1"/>
</dbReference>
<sequence length="169" mass="18666">MRLLLGIFMVACLTACAGVAPDKAKQVFDTQARAEAWYQQGQYSKALPEYQSLVADLPESKHSWLRLGNCYAQLGDYNLAVGAYQMAISLDPEFASAWINMSYVQSQILTQTVADMYANVPKNDPQIVRVQRLVDAVLEPFNTLDAGEQTVPESQESAGSVEVGELREQ</sequence>
<reference evidence="4 5" key="1">
    <citation type="submission" date="2023-11" db="EMBL/GenBank/DDBJ databases">
        <title>Gilvimarinus fulvus sp. nov., isolated from the surface of Kelp.</title>
        <authorList>
            <person name="Sun Y.Y."/>
            <person name="Gong Y."/>
            <person name="Du Z.J."/>
        </authorList>
    </citation>
    <scope>NUCLEOTIDE SEQUENCE [LARGE SCALE GENOMIC DNA]</scope>
    <source>
        <strain evidence="4 5">SDUM040013</strain>
    </source>
</reference>